<evidence type="ECO:0000313" key="2">
    <source>
        <dbReference type="EMBL" id="OHS99128.1"/>
    </source>
</evidence>
<dbReference type="EMBL" id="MLAK01001023">
    <property type="protein sequence ID" value="OHS99128.1"/>
    <property type="molecule type" value="Genomic_DNA"/>
</dbReference>
<organism evidence="2 3">
    <name type="scientific">Tritrichomonas foetus</name>
    <dbReference type="NCBI Taxonomy" id="1144522"/>
    <lineage>
        <taxon>Eukaryota</taxon>
        <taxon>Metamonada</taxon>
        <taxon>Parabasalia</taxon>
        <taxon>Tritrichomonadida</taxon>
        <taxon>Tritrichomonadidae</taxon>
        <taxon>Tritrichomonas</taxon>
    </lineage>
</organism>
<dbReference type="GeneID" id="94844419"/>
<comment type="caution">
    <text evidence="2">The sequence shown here is derived from an EMBL/GenBank/DDBJ whole genome shotgun (WGS) entry which is preliminary data.</text>
</comment>
<gene>
    <name evidence="2" type="ORF">TRFO_34535</name>
</gene>
<dbReference type="RefSeq" id="XP_068352265.1">
    <property type="nucleotide sequence ID" value="XM_068509715.1"/>
</dbReference>
<evidence type="ECO:0000313" key="3">
    <source>
        <dbReference type="Proteomes" id="UP000179807"/>
    </source>
</evidence>
<protein>
    <submittedName>
        <fullName evidence="2">Uncharacterized protein</fullName>
    </submittedName>
</protein>
<dbReference type="AlphaFoldDB" id="A0A1J4JIW9"/>
<feature type="region of interest" description="Disordered" evidence="1">
    <location>
        <begin position="389"/>
        <end position="411"/>
    </location>
</feature>
<sequence>MWKVLNKVGELLTSQQPNELEEFKKSCQTAIEIIQSRAVDETSKLKAALSLIISSLLQESNEVDFVCFDYFVEQSILAKIANHVTSDLPSEHLEPVLDFFLRFINTELSAQLAQVSVHTPITNILSKLESLDHKCPKETREFASNIWETCKRRPILLEMMAVTKSKERTFPLLDFFCAASFTLTEIGLKSREIILFLFNKPENSEPMPEHFGKYVCSKLFPQFVEFLQAVSSYVSTIQFGGSMTSTIQWIDQLLMVTNVSFPIEQIYQVFSELPPFKRNLATSFYLSFFSSHEIVKYSIDYAISHLDDIIVCLSSDNNQDNNSALTLIKIMLTFPATFPYLIPPVSEHPADILSLVPLQWLLQCEGSSGTEAYVTDSIQRIDVLGIRRKPENESNQNSSHDNIKNDQVKVSDNNGASGNSDIFIKLLTVFKRFDTLSIHIALLLTQVLAYYFAIAPDLINTDLADAFKAAVNKYSDVEAFSLTFNENTNDSPELRAAILSEFAKEIHGTFIASEKITTITTGI</sequence>
<dbReference type="VEuPathDB" id="TrichDB:TRFO_34535"/>
<reference evidence="2" key="1">
    <citation type="submission" date="2016-10" db="EMBL/GenBank/DDBJ databases">
        <authorList>
            <person name="Benchimol M."/>
            <person name="Almeida L.G."/>
            <person name="Vasconcelos A.T."/>
            <person name="Perreira-Neves A."/>
            <person name="Rosa I.A."/>
            <person name="Tasca T."/>
            <person name="Bogo M.R."/>
            <person name="de Souza W."/>
        </authorList>
    </citation>
    <scope>NUCLEOTIDE SEQUENCE [LARGE SCALE GENOMIC DNA]</scope>
    <source>
        <strain evidence="2">K</strain>
    </source>
</reference>
<keyword evidence="3" id="KW-1185">Reference proteome</keyword>
<name>A0A1J4JIW9_9EUKA</name>
<evidence type="ECO:0000256" key="1">
    <source>
        <dbReference type="SAM" id="MobiDB-lite"/>
    </source>
</evidence>
<dbReference type="OrthoDB" id="10501856at2759"/>
<proteinExistence type="predicted"/>
<dbReference type="Proteomes" id="UP000179807">
    <property type="component" value="Unassembled WGS sequence"/>
</dbReference>
<accession>A0A1J4JIW9</accession>